<dbReference type="AlphaFoldDB" id="A0A2P2JMC9"/>
<name>A0A2P2JMC9_RHIMU</name>
<accession>A0A2P2JMC9</accession>
<sequence length="23" mass="2950">MILQYLQKRISLIQFWRKKVKTQ</sequence>
<reference evidence="1" key="1">
    <citation type="submission" date="2018-02" db="EMBL/GenBank/DDBJ databases">
        <title>Rhizophora mucronata_Transcriptome.</title>
        <authorList>
            <person name="Meera S.P."/>
            <person name="Sreeshan A."/>
            <person name="Augustine A."/>
        </authorList>
    </citation>
    <scope>NUCLEOTIDE SEQUENCE</scope>
    <source>
        <tissue evidence="1">Leaf</tissue>
    </source>
</reference>
<evidence type="ECO:0000313" key="1">
    <source>
        <dbReference type="EMBL" id="MBW94626.1"/>
    </source>
</evidence>
<proteinExistence type="predicted"/>
<protein>
    <submittedName>
        <fullName evidence="1">Uncharacterized protein</fullName>
    </submittedName>
</protein>
<dbReference type="EMBL" id="GGEC01014143">
    <property type="protein sequence ID" value="MBW94626.1"/>
    <property type="molecule type" value="Transcribed_RNA"/>
</dbReference>
<organism evidence="1">
    <name type="scientific">Rhizophora mucronata</name>
    <name type="common">Asiatic mangrove</name>
    <dbReference type="NCBI Taxonomy" id="61149"/>
    <lineage>
        <taxon>Eukaryota</taxon>
        <taxon>Viridiplantae</taxon>
        <taxon>Streptophyta</taxon>
        <taxon>Embryophyta</taxon>
        <taxon>Tracheophyta</taxon>
        <taxon>Spermatophyta</taxon>
        <taxon>Magnoliopsida</taxon>
        <taxon>eudicotyledons</taxon>
        <taxon>Gunneridae</taxon>
        <taxon>Pentapetalae</taxon>
        <taxon>rosids</taxon>
        <taxon>fabids</taxon>
        <taxon>Malpighiales</taxon>
        <taxon>Rhizophoraceae</taxon>
        <taxon>Rhizophora</taxon>
    </lineage>
</organism>